<dbReference type="GeneID" id="110075625"/>
<evidence type="ECO:0000256" key="7">
    <source>
        <dbReference type="ARBA" id="ARBA00047999"/>
    </source>
</evidence>
<comment type="catalytic activity">
    <reaction evidence="9">
        <text>N-terminal N(alpha)-acetyl-L-methionyl-L-aspartyl-[protein] + H2O = N-terminal L-aspartyl-[protein] + N-acetyl-L-methionine</text>
        <dbReference type="Rhea" id="RHEA:74571"/>
        <dbReference type="Rhea" id="RHEA-COMP:12669"/>
        <dbReference type="Rhea" id="RHEA-COMP:12693"/>
        <dbReference type="ChEBI" id="CHEBI:15377"/>
        <dbReference type="ChEBI" id="CHEBI:64720"/>
        <dbReference type="ChEBI" id="CHEBI:71670"/>
        <dbReference type="ChEBI" id="CHEBI:133063"/>
    </reaction>
    <physiologicalReaction direction="left-to-right" evidence="9">
        <dbReference type="Rhea" id="RHEA:74572"/>
    </physiologicalReaction>
</comment>
<sequence length="357" mass="38123">MSEALERAALPPSPPPPCLGVPSPPPPPPPTLCPGVAPLPPPPPLCPGFPPLPPPPPLCPGVAPLPPPPPPPPPPPSAPPPMLGGPQLLKAALEQAGHSDPDSVRELLRRRQASFNENLKWLLFNNPVPSLIQEGPQCGLVALWMAGALLSLPRARSLERIVQVALERGYTAQGEMFSAADMATLAKEMFPCQTELLSGGLEGQNHRRILQHLWSGFPVLIPYDEDNNHEPCLRKGHKAHWAIASGALLGLKRGVQLPPCREDEEIPGLFHAGPAVSALSLDAVAETYLLAKQGKSCRYQLWSYTQVQESNGQLTDFSPKRASDGKVYIVPAGGVREGLCGKAVLLRPEMPEGSHSD</sequence>
<comment type="catalytic activity">
    <reaction evidence="7">
        <text>N-terminal N(alpha)-acetyl-L-cysteinyl-L-glutamyl-[protein] + H2O = N-terminal L-glutamyl-[protein] + N-acetyl-L-cysteine</text>
        <dbReference type="Rhea" id="RHEA:74583"/>
        <dbReference type="Rhea" id="RHEA-COMP:12668"/>
        <dbReference type="Rhea" id="RHEA-COMP:18396"/>
        <dbReference type="ChEBI" id="CHEBI:15377"/>
        <dbReference type="ChEBI" id="CHEBI:64721"/>
        <dbReference type="ChEBI" id="CHEBI:78236"/>
        <dbReference type="ChEBI" id="CHEBI:193601"/>
    </reaction>
    <physiologicalReaction direction="left-to-right" evidence="7">
        <dbReference type="Rhea" id="RHEA:74584"/>
    </physiologicalReaction>
</comment>
<dbReference type="PRINTS" id="PR01217">
    <property type="entry name" value="PRICHEXTENSN"/>
</dbReference>
<dbReference type="RefSeq" id="XP_020642722.2">
    <property type="nucleotide sequence ID" value="XM_020787063.2"/>
</dbReference>
<evidence type="ECO:0000256" key="5">
    <source>
        <dbReference type="ARBA" id="ARBA00034848"/>
    </source>
</evidence>
<dbReference type="PANTHER" id="PTHR28631">
    <property type="entry name" value="UPF0692 PROTEIN C19ORF54"/>
    <property type="match status" value="1"/>
</dbReference>
<keyword evidence="3" id="KW-0378">Hydrolase</keyword>
<keyword evidence="12" id="KW-1185">Reference proteome</keyword>
<dbReference type="GO" id="GO:0006508">
    <property type="term" value="P:proteolysis"/>
    <property type="evidence" value="ECO:0007669"/>
    <property type="project" value="UniProtKB-KW"/>
</dbReference>
<dbReference type="PANTHER" id="PTHR28631:SF1">
    <property type="entry name" value="ACTIN MATURATION PROTEASE"/>
    <property type="match status" value="1"/>
</dbReference>
<dbReference type="GO" id="GO:0004177">
    <property type="term" value="F:aminopeptidase activity"/>
    <property type="evidence" value="ECO:0007669"/>
    <property type="project" value="UniProtKB-KW"/>
</dbReference>
<comment type="similarity">
    <text evidence="4">Belongs to the ACTMAP family.</text>
</comment>
<name>A0A6J0T277_9SAUR</name>
<keyword evidence="1" id="KW-0031">Aminopeptidase</keyword>
<gene>
    <name evidence="13" type="primary">ACTMAP</name>
</gene>
<comment type="catalytic activity">
    <reaction evidence="8">
        <text>N-terminal N(alpha)-acetyl-L-cysteinyl-L-aspartyl-[protein] + H2O = N-terminal L-aspartyl-[protein] + N-acetyl-L-cysteine</text>
        <dbReference type="Rhea" id="RHEA:74579"/>
        <dbReference type="Rhea" id="RHEA-COMP:12669"/>
        <dbReference type="Rhea" id="RHEA-COMP:18395"/>
        <dbReference type="ChEBI" id="CHEBI:15377"/>
        <dbReference type="ChEBI" id="CHEBI:64720"/>
        <dbReference type="ChEBI" id="CHEBI:78236"/>
        <dbReference type="ChEBI" id="CHEBI:193599"/>
    </reaction>
    <physiologicalReaction direction="left-to-right" evidence="8">
        <dbReference type="Rhea" id="RHEA:74580"/>
    </physiologicalReaction>
</comment>
<evidence type="ECO:0000313" key="13">
    <source>
        <dbReference type="RefSeq" id="XP_020642722.2"/>
    </source>
</evidence>
<feature type="compositionally biased region" description="Pro residues" evidence="11">
    <location>
        <begin position="11"/>
        <end position="83"/>
    </location>
</feature>
<dbReference type="OrthoDB" id="198816at2759"/>
<reference evidence="13" key="1">
    <citation type="submission" date="2025-08" db="UniProtKB">
        <authorList>
            <consortium name="RefSeq"/>
        </authorList>
    </citation>
    <scope>IDENTIFICATION</scope>
</reference>
<feature type="region of interest" description="Disordered" evidence="11">
    <location>
        <begin position="1"/>
        <end position="86"/>
    </location>
</feature>
<evidence type="ECO:0000256" key="2">
    <source>
        <dbReference type="ARBA" id="ARBA00022670"/>
    </source>
</evidence>
<dbReference type="CTD" id="284325"/>
<evidence type="ECO:0000313" key="12">
    <source>
        <dbReference type="Proteomes" id="UP001652642"/>
    </source>
</evidence>
<dbReference type="AlphaFoldDB" id="A0A6J0T277"/>
<proteinExistence type="inferred from homology"/>
<dbReference type="KEGG" id="pvt:110075625"/>
<evidence type="ECO:0000256" key="10">
    <source>
        <dbReference type="ARBA" id="ARBA00093265"/>
    </source>
</evidence>
<organism evidence="12 13">
    <name type="scientific">Pogona vitticeps</name>
    <name type="common">central bearded dragon</name>
    <dbReference type="NCBI Taxonomy" id="103695"/>
    <lineage>
        <taxon>Eukaryota</taxon>
        <taxon>Metazoa</taxon>
        <taxon>Chordata</taxon>
        <taxon>Craniata</taxon>
        <taxon>Vertebrata</taxon>
        <taxon>Euteleostomi</taxon>
        <taxon>Lepidosauria</taxon>
        <taxon>Squamata</taxon>
        <taxon>Bifurcata</taxon>
        <taxon>Unidentata</taxon>
        <taxon>Episquamata</taxon>
        <taxon>Toxicofera</taxon>
        <taxon>Iguania</taxon>
        <taxon>Acrodonta</taxon>
        <taxon>Agamidae</taxon>
        <taxon>Amphibolurinae</taxon>
        <taxon>Pogona</taxon>
    </lineage>
</organism>
<dbReference type="Proteomes" id="UP001652642">
    <property type="component" value="Chromosome 9"/>
</dbReference>
<evidence type="ECO:0000256" key="9">
    <source>
        <dbReference type="ARBA" id="ARBA00093241"/>
    </source>
</evidence>
<evidence type="ECO:0000256" key="4">
    <source>
        <dbReference type="ARBA" id="ARBA00034725"/>
    </source>
</evidence>
<dbReference type="Pfam" id="PF21646">
    <property type="entry name" value="ACTMAP-like_C"/>
    <property type="match status" value="1"/>
</dbReference>
<comment type="catalytic activity">
    <reaction evidence="10">
        <text>N-terminal N(alpha)-acetyl-L-methionyl-L-glutamyl-[protein] + H2O = N-terminal L-glutamyl-[protein] + N-acetyl-L-methionine</text>
        <dbReference type="Rhea" id="RHEA:74575"/>
        <dbReference type="Rhea" id="RHEA-COMP:12668"/>
        <dbReference type="Rhea" id="RHEA-COMP:12697"/>
        <dbReference type="ChEBI" id="CHEBI:15377"/>
        <dbReference type="ChEBI" id="CHEBI:64721"/>
        <dbReference type="ChEBI" id="CHEBI:71670"/>
        <dbReference type="ChEBI" id="CHEBI:133360"/>
    </reaction>
    <physiologicalReaction direction="left-to-right" evidence="10">
        <dbReference type="Rhea" id="RHEA:74576"/>
    </physiologicalReaction>
</comment>
<accession>A0A6J0T277</accession>
<evidence type="ECO:0000256" key="3">
    <source>
        <dbReference type="ARBA" id="ARBA00022801"/>
    </source>
</evidence>
<keyword evidence="2 13" id="KW-0645">Protease</keyword>
<dbReference type="SUPFAM" id="SSF101447">
    <property type="entry name" value="Formin homology 2 domain (FH2 domain)"/>
    <property type="match status" value="1"/>
</dbReference>
<dbReference type="InterPro" id="IPR040043">
    <property type="entry name" value="ACTMAP"/>
</dbReference>
<evidence type="ECO:0000256" key="6">
    <source>
        <dbReference type="ARBA" id="ARBA00034908"/>
    </source>
</evidence>
<evidence type="ECO:0000256" key="11">
    <source>
        <dbReference type="SAM" id="MobiDB-lite"/>
    </source>
</evidence>
<evidence type="ECO:0000256" key="1">
    <source>
        <dbReference type="ARBA" id="ARBA00022438"/>
    </source>
</evidence>
<dbReference type="InParanoid" id="A0A6J0T277"/>
<evidence type="ECO:0000256" key="8">
    <source>
        <dbReference type="ARBA" id="ARBA00049041"/>
    </source>
</evidence>
<protein>
    <recommendedName>
        <fullName evidence="5">Actin maturation protease</fullName>
    </recommendedName>
    <alternativeName>
        <fullName evidence="6">Actin aminopeptidase ACTMAP</fullName>
    </alternativeName>
</protein>